<dbReference type="GO" id="GO:0005737">
    <property type="term" value="C:cytoplasm"/>
    <property type="evidence" value="ECO:0007669"/>
    <property type="project" value="TreeGrafter"/>
</dbReference>
<protein>
    <recommendedName>
        <fullName evidence="1">Calcineurin-like phosphoesterase domain-containing protein</fullName>
    </recommendedName>
</protein>
<sequence>MNRGIYAIIVIGESLSGEKNLVLILEIIRICGKNVIGENKKMHYVVSDIHNDYQKFCKLLKMIEFSKEDKLFILGDLFDRSDYNPNPVDLYFKVMELEDNCSVIRGNHDEWLAAYILKFYQMPEWKRRKTEPYQYNTFRCLTRRLVEVDVQNLARQILTWPLQLSVQVNNEKYLLAHAMTSKPECAENKYYYLIGNEMNAEYLCNGVEGYTSICGHRNTVNHKIWKNEKGNLIMCDCGCGFIDGKLGCLCLETKEEFYV</sequence>
<dbReference type="PANTHER" id="PTHR42850">
    <property type="entry name" value="METALLOPHOSPHOESTERASE"/>
    <property type="match status" value="1"/>
</dbReference>
<gene>
    <name evidence="2" type="ORF">DXB12_00635</name>
</gene>
<evidence type="ECO:0000313" key="2">
    <source>
        <dbReference type="EMBL" id="RGO54836.1"/>
    </source>
</evidence>
<dbReference type="InterPro" id="IPR029052">
    <property type="entry name" value="Metallo-depent_PP-like"/>
</dbReference>
<organism evidence="2 3">
    <name type="scientific">Dorea formicigenerans</name>
    <dbReference type="NCBI Taxonomy" id="39486"/>
    <lineage>
        <taxon>Bacteria</taxon>
        <taxon>Bacillati</taxon>
        <taxon>Bacillota</taxon>
        <taxon>Clostridia</taxon>
        <taxon>Lachnospirales</taxon>
        <taxon>Lachnospiraceae</taxon>
        <taxon>Dorea</taxon>
    </lineage>
</organism>
<accession>A0A3E5GWT6</accession>
<feature type="domain" description="Calcineurin-like phosphoesterase" evidence="1">
    <location>
        <begin position="45"/>
        <end position="135"/>
    </location>
</feature>
<dbReference type="PANTHER" id="PTHR42850:SF4">
    <property type="entry name" value="ZINC-DEPENDENT ENDOPOLYPHOSPHATASE"/>
    <property type="match status" value="1"/>
</dbReference>
<dbReference type="EMBL" id="QSVQ01000001">
    <property type="protein sequence ID" value="RGO54836.1"/>
    <property type="molecule type" value="Genomic_DNA"/>
</dbReference>
<reference evidence="2 3" key="1">
    <citation type="submission" date="2018-08" db="EMBL/GenBank/DDBJ databases">
        <title>A genome reference for cultivated species of the human gut microbiota.</title>
        <authorList>
            <person name="Zou Y."/>
            <person name="Xue W."/>
            <person name="Luo G."/>
        </authorList>
    </citation>
    <scope>NUCLEOTIDE SEQUENCE [LARGE SCALE GENOMIC DNA]</scope>
    <source>
        <strain evidence="2 3">OM02-12</strain>
    </source>
</reference>
<dbReference type="Pfam" id="PF00149">
    <property type="entry name" value="Metallophos"/>
    <property type="match status" value="1"/>
</dbReference>
<evidence type="ECO:0000259" key="1">
    <source>
        <dbReference type="Pfam" id="PF00149"/>
    </source>
</evidence>
<dbReference type="SUPFAM" id="SSF56300">
    <property type="entry name" value="Metallo-dependent phosphatases"/>
    <property type="match status" value="1"/>
</dbReference>
<name>A0A3E5GWT6_9FIRM</name>
<keyword evidence="3" id="KW-1185">Reference proteome</keyword>
<comment type="caution">
    <text evidence="2">The sequence shown here is derived from an EMBL/GenBank/DDBJ whole genome shotgun (WGS) entry which is preliminary data.</text>
</comment>
<evidence type="ECO:0000313" key="3">
    <source>
        <dbReference type="Proteomes" id="UP000261055"/>
    </source>
</evidence>
<dbReference type="InterPro" id="IPR050126">
    <property type="entry name" value="Ap4A_hydrolase"/>
</dbReference>
<dbReference type="AlphaFoldDB" id="A0A3E5GWT6"/>
<dbReference type="Proteomes" id="UP000261055">
    <property type="component" value="Unassembled WGS sequence"/>
</dbReference>
<dbReference type="Gene3D" id="3.60.21.10">
    <property type="match status" value="1"/>
</dbReference>
<proteinExistence type="predicted"/>
<dbReference type="GO" id="GO:0016791">
    <property type="term" value="F:phosphatase activity"/>
    <property type="evidence" value="ECO:0007669"/>
    <property type="project" value="TreeGrafter"/>
</dbReference>
<dbReference type="InterPro" id="IPR004843">
    <property type="entry name" value="Calcineurin-like_PHP"/>
</dbReference>